<gene>
    <name evidence="2" type="ORF">EKH83_11030</name>
</gene>
<comment type="caution">
    <text evidence="2">The sequence shown here is derived from an EMBL/GenBank/DDBJ whole genome shotgun (WGS) entry which is preliminary data.</text>
</comment>
<organism evidence="2 3">
    <name type="scientific">Arcticibacter tournemirensis</name>
    <dbReference type="NCBI Taxonomy" id="699437"/>
    <lineage>
        <taxon>Bacteria</taxon>
        <taxon>Pseudomonadati</taxon>
        <taxon>Bacteroidota</taxon>
        <taxon>Sphingobacteriia</taxon>
        <taxon>Sphingobacteriales</taxon>
        <taxon>Sphingobacteriaceae</taxon>
        <taxon>Arcticibacter</taxon>
    </lineage>
</organism>
<dbReference type="PROSITE" id="PS51257">
    <property type="entry name" value="PROKAR_LIPOPROTEIN"/>
    <property type="match status" value="1"/>
</dbReference>
<dbReference type="Proteomes" id="UP000290848">
    <property type="component" value="Unassembled WGS sequence"/>
</dbReference>
<evidence type="ECO:0008006" key="4">
    <source>
        <dbReference type="Google" id="ProtNLM"/>
    </source>
</evidence>
<evidence type="ECO:0000256" key="1">
    <source>
        <dbReference type="SAM" id="SignalP"/>
    </source>
</evidence>
<feature type="signal peptide" evidence="1">
    <location>
        <begin position="1"/>
        <end position="22"/>
    </location>
</feature>
<dbReference type="EMBL" id="RXOC01000006">
    <property type="protein sequence ID" value="RXF69776.1"/>
    <property type="molecule type" value="Genomic_DNA"/>
</dbReference>
<protein>
    <recommendedName>
        <fullName evidence="4">DUF1735 domain-containing protein</fullName>
    </recommendedName>
</protein>
<keyword evidence="1" id="KW-0732">Signal</keyword>
<proteinExistence type="predicted"/>
<feature type="chain" id="PRO_5021015059" description="DUF1735 domain-containing protein" evidence="1">
    <location>
        <begin position="23"/>
        <end position="490"/>
    </location>
</feature>
<evidence type="ECO:0000313" key="3">
    <source>
        <dbReference type="Proteomes" id="UP000290848"/>
    </source>
</evidence>
<accession>A0A4Q0MAG5</accession>
<name>A0A4Q0MAG5_9SPHI</name>
<evidence type="ECO:0000313" key="2">
    <source>
        <dbReference type="EMBL" id="RXF69776.1"/>
    </source>
</evidence>
<reference evidence="2 3" key="1">
    <citation type="submission" date="2018-12" db="EMBL/GenBank/DDBJ databases">
        <title>The Draft Genome Sequence of the Soil Bacterium Pedobacter tournemirensis R1.</title>
        <authorList>
            <person name="He J."/>
        </authorList>
    </citation>
    <scope>NUCLEOTIDE SEQUENCE [LARGE SCALE GENOMIC DNA]</scope>
    <source>
        <strain evidence="2 3">R1</strain>
    </source>
</reference>
<dbReference type="RefSeq" id="WP_128769478.1">
    <property type="nucleotide sequence ID" value="NZ_RXOC01000006.1"/>
</dbReference>
<dbReference type="AlphaFoldDB" id="A0A4Q0MAG5"/>
<sequence length="490" mass="51727">MKFHKSISTLFAGLLMFSSACKQETIEGINATGNEPFKVYFLNGKDKGIINGIQDTKMEIDVKTQTANFPIPIFRGGQAGSEPFTVDIAVDNSAIPALILSGDLPANTVVLDPASFTLVATDTLQVEHDMMKGNAVPKVKIRSLGQYAGKNVAVGLKITGTSRYSVSDDMNRVVLYFNVNSVAGLIGFPSAASNNGKINLVSAGYTLNRTTNTVELPVAVEREGTADLGAFTVDVLADNNAVANLIQAGKLPAGTVTLTPDDYSLETKVSLSKTGNVITGNAFPKIKIARLNQYSGKKAAIGLKLANPSQFSVDPTKEKAVVYFDVDSLLDEVVPPTNLLVHSAWQVLRISAGVTFTVNPNGSILAEGGNWGHEGVFQPIQVKANKNYKIDMKVAGNGASDTWLEVYVGTAVPSQGSDYGDGGNRMGLNTWSGCGNTPFNGLLSTIKCSGSGNIVKFNTSGKVYIVIRGGGGNLGTGGITISDIDFRRVD</sequence>